<dbReference type="PANTHER" id="PTHR10953">
    <property type="entry name" value="UBIQUITIN-ACTIVATING ENZYME E1"/>
    <property type="match status" value="1"/>
</dbReference>
<dbReference type="InterPro" id="IPR035985">
    <property type="entry name" value="Ubiquitin-activating_enz"/>
</dbReference>
<dbReference type="PANTHER" id="PTHR10953:SF4">
    <property type="entry name" value="UBIQUITIN-ACTIVATING ENZYME E1 C-TERMINAL DOMAIN-CONTAINING PROTEIN"/>
    <property type="match status" value="1"/>
</dbReference>
<dbReference type="CDD" id="cd01490">
    <property type="entry name" value="Ube1_repeat2"/>
    <property type="match status" value="1"/>
</dbReference>
<dbReference type="InterPro" id="IPR018965">
    <property type="entry name" value="Ub-activating_enz_E1_C"/>
</dbReference>
<sequence>MLGVDKYQEKTIEVSKQTCAFCVYERTVMLFMSLPSLSSFSSRFMSSSPLSKKRRLSGTETKTGSHCSSSNSVRTDLSHTPANGMAKNGNDAEIDEGLYSRQLYVLGHEAMKRMQNSNVLISGMRGLGVEIAKNVILGGVRSVTIHDEGVAEWRDLSSQFYLREEDLGKNRAEVSQARLAELNSYVPVTGYTGPLTEDYLTKFQVVVLTNSTLDEQQTLGEFCHSKGIKLIVADTRGLFGQLFCDFGEEMIVYDTNGEQPLSAMISMITKDSAGVVTCLDEARHGFESGDYVTFTEIQGMTELNGCKPVEIKVLGPYTFSICDTSGFTDYIRGGIVSQVKIMISFPQMKSLSSSLAQPEFLMTDFAKMEFPGQMHLGFQAIHAFQKKHAQHSKNKYKLLALAKDVNSAQTGSAKVEQLNESLIKKMSYVAAGDLAPVNAFFGGLAAQEVMKACTGKFMPIMQWLYFDALECLAEEEGFMLTEEECAPKNCRYDGQVAVFGTKMQDLLAKQRYFLVGAGAIGCELLKNFAMIGLAAGEGEVIVTDMDTIEKSNLNRQFLFRPWDVTKMKSDTAAAAVKLMNPAIKITGHQNRVGPDTERIYDDDFFESLDGVANALDNVDARMYMDRRCVYYRKPLLESGTLGTKGNVQVVIPFLTESYSSSQDPPEKSIPICTLKNFPNAIEHTLQWARDEFEGLFKQPPENAMQYLTDPKFMERTLKLPGAQPAEVLEALYKSLVTDCPQNWADCVAWARNHWQCQYSNNIRQLLHNFPPDQLTSSGAPFWSGPKRCPHPLEFSTTNELHMDYVVAAANLFAQTYGLQGSTDRAGVIKILQDVKVPPFTPRSGVKIHVSDQELQNNNSSIDDTKLEELKAMLPSPESFQFKLTSIDFEKDDDTNFHMDFIVAASNLRAENYDIPPTDRHKSKLIAGKIIPAIATTTAAVVGLVCLELFKIIKGHKKLESYKNGFMNLALPFFAFSEPIAAPKHKYYEIDWTLWDRFEVTGLQPNGEEMTLRQFLDYFKNEHKLEITMLSQGVSMLYSFFMPAAKLKERLDLPMTEIVTKVSKKKLGKHVKALVFELCCNDLSDEDVEVPYVRYTIR</sequence>
<comment type="pathway">
    <text evidence="2">Protein modification; protein ubiquitination.</text>
</comment>
<dbReference type="SMART" id="SM00985">
    <property type="entry name" value="UBA_e1_C"/>
    <property type="match status" value="1"/>
</dbReference>
<dbReference type="FunFam" id="2.40.30.180:FF:000001">
    <property type="entry name" value="ubiquitin-like modifier-activating enzyme 1"/>
    <property type="match status" value="1"/>
</dbReference>
<dbReference type="InterPro" id="IPR042063">
    <property type="entry name" value="Ubi_acti_E1_SCCH"/>
</dbReference>
<evidence type="ECO:0000256" key="6">
    <source>
        <dbReference type="ARBA" id="ARBA00022741"/>
    </source>
</evidence>
<dbReference type="InterPro" id="IPR000594">
    <property type="entry name" value="ThiF_NAD_FAD-bd"/>
</dbReference>
<evidence type="ECO:0000256" key="2">
    <source>
        <dbReference type="ARBA" id="ARBA00004906"/>
    </source>
</evidence>
<evidence type="ECO:0000256" key="1">
    <source>
        <dbReference type="ARBA" id="ARBA00000488"/>
    </source>
</evidence>
<dbReference type="InterPro" id="IPR032420">
    <property type="entry name" value="E1_4HB"/>
</dbReference>
<gene>
    <name evidence="14" type="primary">UBA1</name>
</gene>
<dbReference type="FunFam" id="3.40.50.720:FF:000015">
    <property type="entry name" value="Ubiquitin-activating enzyme E1 1"/>
    <property type="match status" value="1"/>
</dbReference>
<feature type="active site" description="Glycyl thioester intermediate" evidence="10">
    <location>
        <position position="672"/>
    </location>
</feature>
<dbReference type="Proteomes" id="UP000265100">
    <property type="component" value="Chromosome 20"/>
</dbReference>
<dbReference type="PRINTS" id="PR01849">
    <property type="entry name" value="UBIQUITINACT"/>
</dbReference>
<comment type="catalytic activity">
    <reaction evidence="1">
        <text>ATP + ubiquitin + [E1 ubiquitin-activating enzyme]-L-cysteine = AMP + diphosphate + S-ubiquitinyl-[E1 ubiquitin-activating enzyme]-L-cysteine.</text>
        <dbReference type="EC" id="6.2.1.45"/>
    </reaction>
</comment>
<dbReference type="EC" id="6.2.1.45" evidence="4"/>
<dbReference type="GO" id="GO:0005524">
    <property type="term" value="F:ATP binding"/>
    <property type="evidence" value="ECO:0007669"/>
    <property type="project" value="UniProtKB-KW"/>
</dbReference>
<protein>
    <recommendedName>
        <fullName evidence="4">E1 ubiquitin-activating enzyme</fullName>
        <ecNumber evidence="4">6.2.1.45</ecNumber>
    </recommendedName>
    <alternativeName>
        <fullName evidence="9">Ubiquitin-activating enzyme E1</fullName>
    </alternativeName>
</protein>
<reference evidence="14" key="3">
    <citation type="submission" date="2025-08" db="UniProtKB">
        <authorList>
            <consortium name="Ensembl"/>
        </authorList>
    </citation>
    <scope>IDENTIFICATION</scope>
</reference>
<evidence type="ECO:0000256" key="3">
    <source>
        <dbReference type="ARBA" id="ARBA00005673"/>
    </source>
</evidence>
<feature type="region of interest" description="Disordered" evidence="12">
    <location>
        <begin position="51"/>
        <end position="91"/>
    </location>
</feature>
<dbReference type="InterPro" id="IPR019572">
    <property type="entry name" value="UBA_E1_SCCH"/>
</dbReference>
<dbReference type="InterPro" id="IPR038252">
    <property type="entry name" value="UBA_E1_C_sf"/>
</dbReference>
<dbReference type="PROSITE" id="PS00865">
    <property type="entry name" value="UBIQUITIN_ACTIVAT_2"/>
    <property type="match status" value="1"/>
</dbReference>
<dbReference type="FunFam" id="3.50.50.80:FF:000001">
    <property type="entry name" value="ubiquitin-like modifier-activating enzyme 1"/>
    <property type="match status" value="1"/>
</dbReference>
<dbReference type="Pfam" id="PF10585">
    <property type="entry name" value="UBA_E1_SCCH"/>
    <property type="match status" value="1"/>
</dbReference>
<evidence type="ECO:0000313" key="14">
    <source>
        <dbReference type="Ensembl" id="ENSACLP00000079520.1"/>
    </source>
</evidence>
<evidence type="ECO:0000256" key="10">
    <source>
        <dbReference type="PROSITE-ProRule" id="PRU10132"/>
    </source>
</evidence>
<evidence type="ECO:0000256" key="8">
    <source>
        <dbReference type="ARBA" id="ARBA00022840"/>
    </source>
</evidence>
<dbReference type="InterPro" id="IPR042302">
    <property type="entry name" value="E1_FCCH_sf"/>
</dbReference>
<keyword evidence="6 11" id="KW-0547">Nucleotide-binding</keyword>
<dbReference type="CDD" id="cd01491">
    <property type="entry name" value="Ube1_repeat1"/>
    <property type="match status" value="1"/>
</dbReference>
<organism evidence="14 15">
    <name type="scientific">Astatotilapia calliptera</name>
    <name type="common">Eastern happy</name>
    <name type="synonym">Chromis callipterus</name>
    <dbReference type="NCBI Taxonomy" id="8154"/>
    <lineage>
        <taxon>Eukaryota</taxon>
        <taxon>Metazoa</taxon>
        <taxon>Chordata</taxon>
        <taxon>Craniata</taxon>
        <taxon>Vertebrata</taxon>
        <taxon>Euteleostomi</taxon>
        <taxon>Actinopterygii</taxon>
        <taxon>Neopterygii</taxon>
        <taxon>Teleostei</taxon>
        <taxon>Neoteleostei</taxon>
        <taxon>Acanthomorphata</taxon>
        <taxon>Ovalentaria</taxon>
        <taxon>Cichlomorphae</taxon>
        <taxon>Cichliformes</taxon>
        <taxon>Cichlidae</taxon>
        <taxon>African cichlids</taxon>
        <taxon>Pseudocrenilabrinae</taxon>
        <taxon>Haplochromini</taxon>
        <taxon>Astatotilapia</taxon>
    </lineage>
</organism>
<evidence type="ECO:0000256" key="5">
    <source>
        <dbReference type="ARBA" id="ARBA00022598"/>
    </source>
</evidence>
<evidence type="ECO:0000256" key="9">
    <source>
        <dbReference type="ARBA" id="ARBA00030371"/>
    </source>
</evidence>
<dbReference type="SUPFAM" id="SSF69572">
    <property type="entry name" value="Activating enzymes of the ubiquitin-like proteins"/>
    <property type="match status" value="2"/>
</dbReference>
<keyword evidence="15" id="KW-1185">Reference proteome</keyword>
<dbReference type="GO" id="GO:0005737">
    <property type="term" value="C:cytoplasm"/>
    <property type="evidence" value="ECO:0007669"/>
    <property type="project" value="TreeGrafter"/>
</dbReference>
<dbReference type="Pfam" id="PF09358">
    <property type="entry name" value="E1_UFD"/>
    <property type="match status" value="1"/>
</dbReference>
<dbReference type="InterPro" id="IPR018075">
    <property type="entry name" value="UBQ-activ_enz_E1"/>
</dbReference>
<dbReference type="AlphaFoldDB" id="A0AAX7VCY1"/>
<evidence type="ECO:0000259" key="13">
    <source>
        <dbReference type="SMART" id="SM00985"/>
    </source>
</evidence>
<comment type="similarity">
    <text evidence="3 11">Belongs to the ubiquitin-activating E1 family.</text>
</comment>
<evidence type="ECO:0000256" key="4">
    <source>
        <dbReference type="ARBA" id="ARBA00012990"/>
    </source>
</evidence>
<dbReference type="InterPro" id="IPR000011">
    <property type="entry name" value="UBQ/SUMO-activ_enz_E1-like"/>
</dbReference>
<proteinExistence type="inferred from homology"/>
<evidence type="ECO:0000256" key="12">
    <source>
        <dbReference type="SAM" id="MobiDB-lite"/>
    </source>
</evidence>
<dbReference type="Gene3D" id="3.50.50.80">
    <property type="entry name" value="Ubiquitin-activating enzyme E1, inactive adenylation domain, subdomain 1"/>
    <property type="match status" value="1"/>
</dbReference>
<dbReference type="Gene3D" id="1.10.10.2660">
    <property type="entry name" value="Ubiquitin-activating enzyme E1, SCCH domain"/>
    <property type="match status" value="1"/>
</dbReference>
<keyword evidence="5 11" id="KW-0436">Ligase</keyword>
<reference evidence="14" key="4">
    <citation type="submission" date="2025-09" db="UniProtKB">
        <authorList>
            <consortium name="Ensembl"/>
        </authorList>
    </citation>
    <scope>IDENTIFICATION</scope>
</reference>
<dbReference type="Ensembl" id="ENSACLT00000050764.1">
    <property type="protein sequence ID" value="ENSACLP00000079520.1"/>
    <property type="gene ID" value="ENSACLG00000008672.2"/>
</dbReference>
<dbReference type="GO" id="GO:0006974">
    <property type="term" value="P:DNA damage response"/>
    <property type="evidence" value="ECO:0007669"/>
    <property type="project" value="TreeGrafter"/>
</dbReference>
<dbReference type="NCBIfam" id="TIGR01408">
    <property type="entry name" value="Ube1"/>
    <property type="match status" value="1"/>
</dbReference>
<feature type="domain" description="Ubiquitin-activating enzyme E1 C-terminal" evidence="13">
    <location>
        <begin position="961"/>
        <end position="1092"/>
    </location>
</feature>
<keyword evidence="7 11" id="KW-0833">Ubl conjugation pathway</keyword>
<evidence type="ECO:0000256" key="11">
    <source>
        <dbReference type="RuleBase" id="RU000519"/>
    </source>
</evidence>
<reference evidence="14 15" key="1">
    <citation type="submission" date="2018-05" db="EMBL/GenBank/DDBJ databases">
        <authorList>
            <person name="Datahose"/>
        </authorList>
    </citation>
    <scope>NUCLEOTIDE SEQUENCE</scope>
</reference>
<dbReference type="GO" id="GO:0004839">
    <property type="term" value="F:ubiquitin activating enzyme activity"/>
    <property type="evidence" value="ECO:0007669"/>
    <property type="project" value="UniProtKB-EC"/>
</dbReference>
<evidence type="ECO:0000313" key="15">
    <source>
        <dbReference type="Proteomes" id="UP000265100"/>
    </source>
</evidence>
<dbReference type="Gene3D" id="3.40.50.12550">
    <property type="entry name" value="Ubiquitin-activating enzyme E1, inactive adenylation domain, subdomain 2"/>
    <property type="match status" value="1"/>
</dbReference>
<name>A0AAX7VCY1_ASTCA</name>
<dbReference type="GO" id="GO:0005634">
    <property type="term" value="C:nucleus"/>
    <property type="evidence" value="ECO:0007669"/>
    <property type="project" value="TreeGrafter"/>
</dbReference>
<dbReference type="InterPro" id="IPR032418">
    <property type="entry name" value="E1_FCCH"/>
</dbReference>
<evidence type="ECO:0000256" key="7">
    <source>
        <dbReference type="ARBA" id="ARBA00022786"/>
    </source>
</evidence>
<keyword evidence="8 11" id="KW-0067">ATP-binding</keyword>
<dbReference type="Gene3D" id="3.40.50.720">
    <property type="entry name" value="NAD(P)-binding Rossmann-like Domain"/>
    <property type="match status" value="1"/>
</dbReference>
<feature type="compositionally biased region" description="Polar residues" evidence="12">
    <location>
        <begin position="58"/>
        <end position="81"/>
    </location>
</feature>
<dbReference type="Pfam" id="PF16191">
    <property type="entry name" value="E1_4HB"/>
    <property type="match status" value="1"/>
</dbReference>
<dbReference type="GO" id="GO:0006511">
    <property type="term" value="P:ubiquitin-dependent protein catabolic process"/>
    <property type="evidence" value="ECO:0007669"/>
    <property type="project" value="TreeGrafter"/>
</dbReference>
<dbReference type="Gene3D" id="3.10.290.60">
    <property type="entry name" value="Ubiquitin-activating enzyme E1, UFD domain"/>
    <property type="match status" value="1"/>
</dbReference>
<dbReference type="FunFam" id="3.10.290.60:FF:000002">
    <property type="entry name" value="Ubiquitin-like modifier-activating enzyme 1"/>
    <property type="match status" value="1"/>
</dbReference>
<dbReference type="FunFam" id="1.10.10.2660:FF:000001">
    <property type="entry name" value="Ubiquitin-activating enzyme E1 1"/>
    <property type="match status" value="1"/>
</dbReference>
<accession>A0AAX7VCY1</accession>
<dbReference type="Pfam" id="PF00899">
    <property type="entry name" value="ThiF"/>
    <property type="match status" value="1"/>
</dbReference>
<dbReference type="Gene3D" id="2.40.30.180">
    <property type="entry name" value="Ubiquitin-activating enzyme E1, FCCH domain"/>
    <property type="match status" value="1"/>
</dbReference>
<dbReference type="InterPro" id="IPR045886">
    <property type="entry name" value="ThiF/MoeB/HesA"/>
</dbReference>
<dbReference type="InterPro" id="IPR042449">
    <property type="entry name" value="Ub-E1_IAD_1"/>
</dbReference>
<dbReference type="InterPro" id="IPR033127">
    <property type="entry name" value="UBQ-activ_enz_E1_Cys_AS"/>
</dbReference>
<dbReference type="Pfam" id="PF16190">
    <property type="entry name" value="E1_FCCH"/>
    <property type="match status" value="1"/>
</dbReference>
<dbReference type="GeneTree" id="ENSGT00940000165405"/>
<reference evidence="15" key="2">
    <citation type="submission" date="2023-03" db="EMBL/GenBank/DDBJ databases">
        <authorList>
            <consortium name="Wellcome Sanger Institute Data Sharing"/>
        </authorList>
    </citation>
    <scope>NUCLEOTIDE SEQUENCE [LARGE SCALE GENOMIC DNA]</scope>
</reference>